<dbReference type="PANTHER" id="PTHR48125">
    <property type="entry name" value="LP07818P1"/>
    <property type="match status" value="1"/>
</dbReference>
<feature type="region of interest" description="Disordered" evidence="1">
    <location>
        <begin position="37"/>
        <end position="56"/>
    </location>
</feature>
<reference evidence="3" key="1">
    <citation type="journal article" date="2018" name="Nat. Microbiol.">
        <title>Leveraging single-cell genomics to expand the fungal tree of life.</title>
        <authorList>
            <person name="Ahrendt S.R."/>
            <person name="Quandt C.A."/>
            <person name="Ciobanu D."/>
            <person name="Clum A."/>
            <person name="Salamov A."/>
            <person name="Andreopoulos B."/>
            <person name="Cheng J.F."/>
            <person name="Woyke T."/>
            <person name="Pelin A."/>
            <person name="Henrissat B."/>
            <person name="Reynolds N.K."/>
            <person name="Benny G.L."/>
            <person name="Smith M.E."/>
            <person name="James T.Y."/>
            <person name="Grigoriev I.V."/>
        </authorList>
    </citation>
    <scope>NUCLEOTIDE SEQUENCE [LARGE SCALE GENOMIC DNA]</scope>
    <source>
        <strain evidence="3">ATCC 52028</strain>
    </source>
</reference>
<protein>
    <submittedName>
        <fullName evidence="2">Uncharacterized protein</fullName>
    </submittedName>
</protein>
<keyword evidence="3" id="KW-1185">Reference proteome</keyword>
<feature type="compositionally biased region" description="Polar residues" evidence="1">
    <location>
        <begin position="286"/>
        <end position="302"/>
    </location>
</feature>
<dbReference type="Gene3D" id="1.25.40.10">
    <property type="entry name" value="Tetratricopeptide repeat domain"/>
    <property type="match status" value="1"/>
</dbReference>
<sequence length="1481" mass="157726">MCELISAFIRLRMLRECAVTATPIADRPRVHVQRLLRHPTPPTPALPPRQPEPELSAGAAAADAATNAATGAIARADAAGGLAGLAGLPAPPLLSRCTVTHLTTTPPPRPPPPQHRCILAPALSIRRRRVARLLLPKRFSDMWGSAANGARHGARNAGRSGFRQTSASANAQSRSGAYRRGFAGMAHVPLTHRGSPRFASYGASTAAASATFSTPLAAGVARAAARHFRQQAGMPAAAVLASPMTLVNGHAAATCGLFTPGLLAPSPAATSVAIARMASTLSRVQANANPETDVTSASTTAETLPERTKGAGTRGADPATIVPDETGTEEGQHSTNSVKKHRHDASSSSSSSSSPFSAARHRGGSSLSSRLPGPRVSMVQLSQMAELFIQKFGPPSAPVTATASDAAAADAALADADAAAAADVMDVMDAMDADRSTKHASKQSQVLQAMRWEHAYLNEFYRACTELPLDQVAALLRRMAEQNLAPGAVADVDPWLLTLLCRVGLSAQRRQVALRDQHAFNQVAFAHSPVLTVLTERFERSTAQQAVDFGDLVAAMARRIFDAPHRRAPDRHMLSYVAEYLASLPAHVADLETLLATLAARGIPPFASFYAPLILAKATSGTPTALQDAEDVFDQARQCRLDGPRIYLSLAETYAHAGDYDSACDVFERLAPHDQVVLSRADWVVLVKAIYAHGGAAAWPRIVQIYNMVAAMPNLQDSRSAGRSAATPSDAGSAAAAATTAATTTTDAAAATTDAAQPVSSSSSLPSPPPSWARLFDLMMLRLAFMQDDKDVMTRMIKTVRAYVELMPPSPERLPLMTALAIAEMRVGGVRPAVLNATLAEAFRARNTKVALLERGVRHHLGQLHLASAAMLLRTGLTSITEAQAASLEDAEVDVLVALFSNLYAQLRSNPGARLTPSGQHDVASILFPAREALLLVLKAAGRDTTAMKTEAAEHSALLWNYVWLTHKSTNHRSLVKDVTTIVGGFVAAVDPTRDPTAVMKFMTVLAFLQAAPHHRRNLNCYAQISHWIAKAEAYFSACSADWASPDDALLRKHLTLIVSQWADFRNATTPQARQPWAFQHIHHDVLHQQSGQLVQLLPHRRADAIHKLGVFLTNGVLPTLPAVVACCTHLWTDPIWRTLVQDLFERTLLEKPHYTPHLVAAVAAAYFPEDPAAAYPSAADFAGPDARPDEKAPPPVLRILTPAERDDVLAVLKRYRTMATQFKQSPGPLKLPDHVLGGLLMNYVAPGPDAMPAADAVADACALVTSVPVTSLPRAAAVVYDALASQRSVEEAAAWIVRVDRLYAAVAAASPLLSPAPPERSLMVVIDAYAQHAAHLDANQRKRAAALTEIGLDLLHHSSNRLATSVSSTALLHTLIELPCAFAEQRPATQSVTAEQALLRFLPHIAAIRLKKRMPLVAGLMRVKRAQGIATAAAMAEAMAPLMAKIDLSRDDPVAVQAQLDLYASDPAGKAALAAVVLPH</sequence>
<feature type="compositionally biased region" description="Polar residues" evidence="1">
    <location>
        <begin position="162"/>
        <end position="174"/>
    </location>
</feature>
<feature type="compositionally biased region" description="Pro residues" evidence="1">
    <location>
        <begin position="39"/>
        <end position="50"/>
    </location>
</feature>
<gene>
    <name evidence="2" type="ORF">CXG81DRAFT_16263</name>
</gene>
<feature type="region of interest" description="Disordered" evidence="1">
    <location>
        <begin position="286"/>
        <end position="373"/>
    </location>
</feature>
<name>A0A4P9XFB8_9FUNG</name>
<feature type="compositionally biased region" description="Low complexity" evidence="1">
    <location>
        <begin position="748"/>
        <end position="765"/>
    </location>
</feature>
<feature type="region of interest" description="Disordered" evidence="1">
    <location>
        <begin position="145"/>
        <end position="174"/>
    </location>
</feature>
<evidence type="ECO:0000256" key="1">
    <source>
        <dbReference type="SAM" id="MobiDB-lite"/>
    </source>
</evidence>
<feature type="compositionally biased region" description="Low complexity" evidence="1">
    <location>
        <begin position="145"/>
        <end position="161"/>
    </location>
</feature>
<dbReference type="EMBL" id="ML014111">
    <property type="protein sequence ID" value="RKP04283.1"/>
    <property type="molecule type" value="Genomic_DNA"/>
</dbReference>
<feature type="compositionally biased region" description="Low complexity" evidence="1">
    <location>
        <begin position="364"/>
        <end position="373"/>
    </location>
</feature>
<dbReference type="Proteomes" id="UP000274922">
    <property type="component" value="Unassembled WGS sequence"/>
</dbReference>
<evidence type="ECO:0000313" key="3">
    <source>
        <dbReference type="Proteomes" id="UP000274922"/>
    </source>
</evidence>
<proteinExistence type="predicted"/>
<accession>A0A4P9XFB8</accession>
<dbReference type="PANTHER" id="PTHR48125:SF10">
    <property type="entry name" value="OS12G0136300 PROTEIN"/>
    <property type="match status" value="1"/>
</dbReference>
<feature type="region of interest" description="Disordered" evidence="1">
    <location>
        <begin position="748"/>
        <end position="768"/>
    </location>
</feature>
<dbReference type="InterPro" id="IPR011990">
    <property type="entry name" value="TPR-like_helical_dom_sf"/>
</dbReference>
<organism evidence="2 3">
    <name type="scientific">Caulochytrium protostelioides</name>
    <dbReference type="NCBI Taxonomy" id="1555241"/>
    <lineage>
        <taxon>Eukaryota</taxon>
        <taxon>Fungi</taxon>
        <taxon>Fungi incertae sedis</taxon>
        <taxon>Chytridiomycota</taxon>
        <taxon>Chytridiomycota incertae sedis</taxon>
        <taxon>Chytridiomycetes</taxon>
        <taxon>Caulochytriales</taxon>
        <taxon>Caulochytriaceae</taxon>
        <taxon>Caulochytrium</taxon>
    </lineage>
</organism>
<evidence type="ECO:0000313" key="2">
    <source>
        <dbReference type="EMBL" id="RKP04283.1"/>
    </source>
</evidence>